<evidence type="ECO:0000313" key="1">
    <source>
        <dbReference type="EMBL" id="GFS64498.1"/>
    </source>
</evidence>
<sequence length="96" mass="10971">FVSAEEVYSSMVSDLRQTCPIDRMCRTLANATTFALYRYVVTATPSTSSIATEIDCEGVLRYKKYIYKSERKHWRKPCYDSPSPVNGILVTEPCFL</sequence>
<comment type="caution">
    <text evidence="1">The sequence shown here is derived from an EMBL/GenBank/DDBJ whole genome shotgun (WGS) entry which is preliminary data.</text>
</comment>
<dbReference type="AlphaFoldDB" id="A0A8X6IX37"/>
<accession>A0A8X6IX37</accession>
<dbReference type="Proteomes" id="UP000886998">
    <property type="component" value="Unassembled WGS sequence"/>
</dbReference>
<protein>
    <submittedName>
        <fullName evidence="1">Uncharacterized protein</fullName>
    </submittedName>
</protein>
<reference evidence="1" key="1">
    <citation type="submission" date="2020-08" db="EMBL/GenBank/DDBJ databases">
        <title>Multicomponent nature underlies the extraordinary mechanical properties of spider dragline silk.</title>
        <authorList>
            <person name="Kono N."/>
            <person name="Nakamura H."/>
            <person name="Mori M."/>
            <person name="Yoshida Y."/>
            <person name="Ohtoshi R."/>
            <person name="Malay A.D."/>
            <person name="Moran D.A.P."/>
            <person name="Tomita M."/>
            <person name="Numata K."/>
            <person name="Arakawa K."/>
        </authorList>
    </citation>
    <scope>NUCLEOTIDE SEQUENCE</scope>
</reference>
<dbReference type="EMBL" id="BMAV01028043">
    <property type="protein sequence ID" value="GFS64498.1"/>
    <property type="molecule type" value="Genomic_DNA"/>
</dbReference>
<evidence type="ECO:0000313" key="2">
    <source>
        <dbReference type="Proteomes" id="UP000886998"/>
    </source>
</evidence>
<feature type="non-terminal residue" evidence="1">
    <location>
        <position position="1"/>
    </location>
</feature>
<name>A0A8X6IX37_9ARAC</name>
<gene>
    <name evidence="1" type="ORF">TNIN_98691</name>
</gene>
<keyword evidence="2" id="KW-1185">Reference proteome</keyword>
<organism evidence="1 2">
    <name type="scientific">Trichonephila inaurata madagascariensis</name>
    <dbReference type="NCBI Taxonomy" id="2747483"/>
    <lineage>
        <taxon>Eukaryota</taxon>
        <taxon>Metazoa</taxon>
        <taxon>Ecdysozoa</taxon>
        <taxon>Arthropoda</taxon>
        <taxon>Chelicerata</taxon>
        <taxon>Arachnida</taxon>
        <taxon>Araneae</taxon>
        <taxon>Araneomorphae</taxon>
        <taxon>Entelegynae</taxon>
        <taxon>Araneoidea</taxon>
        <taxon>Nephilidae</taxon>
        <taxon>Trichonephila</taxon>
        <taxon>Trichonephila inaurata</taxon>
    </lineage>
</organism>
<proteinExistence type="predicted"/>